<protein>
    <submittedName>
        <fullName evidence="2">Uncharacterized protein</fullName>
    </submittedName>
</protein>
<dbReference type="KEGG" id="vg:7750973"/>
<proteinExistence type="predicted"/>
<reference evidence="2 3" key="1">
    <citation type="journal article" date="2009" name="Gene">
        <title>Genome of a virulent bacteriophage Lb338-1 that lyses the probiotic Lactobacillus paracasei cheese strain.</title>
        <authorList>
            <person name="Alemayehu D."/>
            <person name="Ross R.P."/>
            <person name="O'Sullivan O."/>
            <person name="Coffey A."/>
            <person name="Stanton C."/>
            <person name="Fitzgerald G.F."/>
            <person name="McAuliffe O."/>
        </authorList>
    </citation>
    <scope>NUCLEOTIDE SEQUENCE [LARGE SCALE GENOMIC DNA]</scope>
    <source>
        <strain evidence="2">Lb338-1</strain>
    </source>
</reference>
<dbReference type="EMBL" id="FJ822135">
    <property type="protein sequence ID" value="ACO37039.1"/>
    <property type="molecule type" value="Genomic_DNA"/>
</dbReference>
<evidence type="ECO:0000256" key="1">
    <source>
        <dbReference type="SAM" id="MobiDB-lite"/>
    </source>
</evidence>
<sequence length="194" mass="22392">MIKLAKTYDEVVALLNSKGFSSLSLEDKKILKEHQPEEEKMVDTDNYTDIQTKSIKDRQEKGDNLSPEEKTVLVGKDLDEKNKLVDVIVKGQNDLFTKSYNYKEEGVSFDVAIKMPNAMEQGAILAKVQQYLVGTASTWDDYTRGCYYSIALLQVCGKKVPDMFKDPDNIYPVTFDWLYQIYLDFDEFASRFRY</sequence>
<dbReference type="RefSeq" id="YP_002790797.1">
    <property type="nucleotide sequence ID" value="NC_012530.1"/>
</dbReference>
<accession>C1KFM8</accession>
<feature type="compositionally biased region" description="Basic and acidic residues" evidence="1">
    <location>
        <begin position="34"/>
        <end position="43"/>
    </location>
</feature>
<name>C1KFM8_9CAUD</name>
<gene>
    <name evidence="2" type="ORF">lb338_phage_118</name>
</gene>
<evidence type="ECO:0000313" key="2">
    <source>
        <dbReference type="EMBL" id="ACO37039.1"/>
    </source>
</evidence>
<dbReference type="GeneID" id="7750973"/>
<dbReference type="Proteomes" id="UP000001878">
    <property type="component" value="Segment"/>
</dbReference>
<dbReference type="OrthoDB" id="11715at10239"/>
<feature type="compositionally biased region" description="Basic and acidic residues" evidence="1">
    <location>
        <begin position="54"/>
        <end position="66"/>
    </location>
</feature>
<feature type="region of interest" description="Disordered" evidence="1">
    <location>
        <begin position="34"/>
        <end position="66"/>
    </location>
</feature>
<keyword evidence="3" id="KW-1185">Reference proteome</keyword>
<evidence type="ECO:0000313" key="3">
    <source>
        <dbReference type="Proteomes" id="UP000001878"/>
    </source>
</evidence>
<organism evidence="2 3">
    <name type="scientific">Lactobacillus phage Lb338-1</name>
    <dbReference type="NCBI Taxonomy" id="2892342"/>
    <lineage>
        <taxon>Viruses</taxon>
        <taxon>Duplodnaviria</taxon>
        <taxon>Heunggongvirae</taxon>
        <taxon>Uroviricota</taxon>
        <taxon>Caudoviricetes</taxon>
        <taxon>Herelleviridae</taxon>
        <taxon>Mooreparkvirus</taxon>
        <taxon>Mooreparkvirus Lb3381</taxon>
    </lineage>
</organism>